<feature type="compositionally biased region" description="Gly residues" evidence="13">
    <location>
        <begin position="224"/>
        <end position="235"/>
    </location>
</feature>
<feature type="binding site" evidence="11">
    <location>
        <position position="178"/>
    </location>
    <ligand>
        <name>Zn(2+)</name>
        <dbReference type="ChEBI" id="CHEBI:29105"/>
        <label>2</label>
    </ligand>
</feature>
<feature type="binding site" evidence="11">
    <location>
        <position position="139"/>
    </location>
    <ligand>
        <name>Zn(2+)</name>
        <dbReference type="ChEBI" id="CHEBI:29105"/>
        <label>1</label>
    </ligand>
</feature>
<evidence type="ECO:0000256" key="8">
    <source>
        <dbReference type="ARBA" id="ARBA00053423"/>
    </source>
</evidence>
<feature type="binding site" evidence="11">
    <location>
        <position position="195"/>
    </location>
    <ligand>
        <name>Zn(2+)</name>
        <dbReference type="ChEBI" id="CHEBI:29105"/>
        <label>1</label>
    </ligand>
</feature>
<dbReference type="InterPro" id="IPR036869">
    <property type="entry name" value="J_dom_sf"/>
</dbReference>
<dbReference type="FunFam" id="2.10.230.10:FF:000002">
    <property type="entry name" value="Molecular chaperone DnaJ"/>
    <property type="match status" value="1"/>
</dbReference>
<dbReference type="GO" id="GO:0008270">
    <property type="term" value="F:zinc ion binding"/>
    <property type="evidence" value="ECO:0007669"/>
    <property type="project" value="UniProtKB-UniRule"/>
</dbReference>
<feature type="region of interest" description="Disordered" evidence="13">
    <location>
        <begin position="215"/>
        <end position="237"/>
    </location>
</feature>
<dbReference type="SUPFAM" id="SSF49493">
    <property type="entry name" value="HSP40/DnaJ peptide-binding domain"/>
    <property type="match status" value="2"/>
</dbReference>
<dbReference type="PROSITE" id="PS00636">
    <property type="entry name" value="DNAJ_1"/>
    <property type="match status" value="1"/>
</dbReference>
<evidence type="ECO:0000256" key="12">
    <source>
        <dbReference type="PROSITE-ProRule" id="PRU00546"/>
    </source>
</evidence>
<dbReference type="NCBIfam" id="TIGR02349">
    <property type="entry name" value="DnaJ_bact"/>
    <property type="match status" value="1"/>
</dbReference>
<evidence type="ECO:0000256" key="6">
    <source>
        <dbReference type="ARBA" id="ARBA00023016"/>
    </source>
</evidence>
<feature type="repeat" description="CXXCXGXG motif" evidence="11">
    <location>
        <begin position="178"/>
        <end position="185"/>
    </location>
</feature>
<dbReference type="InterPro" id="IPR008971">
    <property type="entry name" value="HSP40/DnaJ_pept-bd"/>
</dbReference>
<sequence>MRDYYDVLGVSKDASRSDLKRAYRRLAMKFHPDQNPDDPQAEEKFKEAADAYAVLADDEKRSIYDRYGHEGLRQSGRGAGAGNMEDIFSAFGDIFGDFFGGRRQREARGASLRMGLRLSFAEAVWGAAKEVEMARNEPCGTCEGSGAKAGSKPAPCSTCEGKGQVLHSQGFFMIQTTCPDCRGEGTIISNPCDDCKGRGTQRKRSTLTVQIPAGVESGQTLRLGGKGEPAPGGRGRPGDLLVDLQVMPDERFVREGADILTEVPVSYIKAALGGSVTVPTLDDNCEGSAEVKVPAGTQPGDHQIRKGEGAPRVDGRGRGSHVVKFVVEIPKKLNKRQKELLHQLAEESGESLEGGDSSEGVLGSLFGRKKK</sequence>
<comment type="domain">
    <text evidence="11">The J domain is necessary and sufficient to stimulate DnaK ATPase activity. Zinc center 1 plays an important role in the autonomous, DnaK-independent chaperone activity of DnaJ. Zinc center 2 is essential for interaction with DnaK and for DnaJ activity.</text>
</comment>
<dbReference type="Pfam" id="PF00684">
    <property type="entry name" value="DnaJ_CXXCXGXG"/>
    <property type="match status" value="1"/>
</dbReference>
<feature type="repeat" description="CXXCXGXG motif" evidence="11">
    <location>
        <begin position="156"/>
        <end position="163"/>
    </location>
</feature>
<evidence type="ECO:0000256" key="7">
    <source>
        <dbReference type="ARBA" id="ARBA00023186"/>
    </source>
</evidence>
<dbReference type="PANTHER" id="PTHR43096:SF10">
    <property type="entry name" value="CHAPERONE PROTEIN DNAJ A6, CHLOROPLASTIC"/>
    <property type="match status" value="1"/>
</dbReference>
<evidence type="ECO:0000259" key="15">
    <source>
        <dbReference type="PROSITE" id="PS51188"/>
    </source>
</evidence>
<keyword evidence="5 11" id="KW-0862">Zinc</keyword>
<keyword evidence="6 11" id="KW-0346">Stress response</keyword>
<dbReference type="OrthoDB" id="9779889at2"/>
<comment type="cofactor">
    <cofactor evidence="11">
        <name>Zn(2+)</name>
        <dbReference type="ChEBI" id="CHEBI:29105"/>
    </cofactor>
    <text evidence="11">Binds 2 Zn(2+) ions per monomer.</text>
</comment>
<dbReference type="PRINTS" id="PR00625">
    <property type="entry name" value="JDOMAIN"/>
</dbReference>
<dbReference type="CDD" id="cd06257">
    <property type="entry name" value="DnaJ"/>
    <property type="match status" value="1"/>
</dbReference>
<feature type="compositionally biased region" description="Basic and acidic residues" evidence="13">
    <location>
        <begin position="302"/>
        <end position="317"/>
    </location>
</feature>
<feature type="binding site" evidence="11">
    <location>
        <position position="192"/>
    </location>
    <ligand>
        <name>Zn(2+)</name>
        <dbReference type="ChEBI" id="CHEBI:29105"/>
        <label>1</label>
    </ligand>
</feature>
<feature type="domain" description="J" evidence="14">
    <location>
        <begin position="3"/>
        <end position="68"/>
    </location>
</feature>
<dbReference type="InterPro" id="IPR002939">
    <property type="entry name" value="DnaJ_C"/>
</dbReference>
<dbReference type="GO" id="GO:0005524">
    <property type="term" value="F:ATP binding"/>
    <property type="evidence" value="ECO:0007669"/>
    <property type="project" value="InterPro"/>
</dbReference>
<comment type="function">
    <text evidence="8 11">Participates actively in the response to hyperosmotic and heat shock by preventing the aggregation of stress-denatured proteins and by disaggregating proteins, also in an autonomous, DnaK-independent fashion. Unfolded proteins bind initially to DnaJ; upon interaction with the DnaJ-bound protein, DnaK hydrolyzes its bound ATP, resulting in the formation of a stable complex. GrpE releases ADP from DnaK; ATP binding to DnaK triggers the release of the substrate protein, thus completing the reaction cycle. Several rounds of ATP-dependent interactions between DnaJ, DnaK and GrpE are required for fully efficient folding. Also involved, together with DnaK and GrpE, in the DNA replication of plasmids through activation of initiation proteins.</text>
</comment>
<accession>D0LH40</accession>
<gene>
    <name evidence="11" type="primary">dnaJ</name>
    <name evidence="16" type="ordered locus">Hoch_5708</name>
</gene>
<feature type="binding site" evidence="11">
    <location>
        <position position="181"/>
    </location>
    <ligand>
        <name>Zn(2+)</name>
        <dbReference type="ChEBI" id="CHEBI:29105"/>
        <label>2</label>
    </ligand>
</feature>
<dbReference type="FunFam" id="2.60.260.20:FF:000005">
    <property type="entry name" value="Chaperone protein dnaJ 1, mitochondrial"/>
    <property type="match status" value="1"/>
</dbReference>
<feature type="repeat" description="CXXCXGXG motif" evidence="11">
    <location>
        <begin position="192"/>
        <end position="199"/>
    </location>
</feature>
<dbReference type="RefSeq" id="WP_012830777.1">
    <property type="nucleotide sequence ID" value="NC_013440.1"/>
</dbReference>
<feature type="repeat" description="CXXCXGXG motif" evidence="11">
    <location>
        <begin position="139"/>
        <end position="146"/>
    </location>
</feature>
<dbReference type="HOGENOM" id="CLU_017633_0_7_7"/>
<evidence type="ECO:0000256" key="11">
    <source>
        <dbReference type="HAMAP-Rule" id="MF_01152"/>
    </source>
</evidence>
<feature type="binding site" evidence="11">
    <location>
        <position position="156"/>
    </location>
    <ligand>
        <name>Zn(2+)</name>
        <dbReference type="ChEBI" id="CHEBI:29105"/>
        <label>2</label>
    </ligand>
</feature>
<feature type="binding site" evidence="11">
    <location>
        <position position="159"/>
    </location>
    <ligand>
        <name>Zn(2+)</name>
        <dbReference type="ChEBI" id="CHEBI:29105"/>
        <label>2</label>
    </ligand>
</feature>
<comment type="subcellular location">
    <subcellularLocation>
        <location evidence="11">Cytoplasm</location>
    </subcellularLocation>
</comment>
<feature type="zinc finger region" description="CR-type" evidence="12">
    <location>
        <begin position="126"/>
        <end position="204"/>
    </location>
</feature>
<dbReference type="Pfam" id="PF01556">
    <property type="entry name" value="DnaJ_C"/>
    <property type="match status" value="1"/>
</dbReference>
<dbReference type="PROSITE" id="PS50076">
    <property type="entry name" value="DNAJ_2"/>
    <property type="match status" value="1"/>
</dbReference>
<dbReference type="InterPro" id="IPR001305">
    <property type="entry name" value="HSP_DnaJ_Cys-rich_dom"/>
</dbReference>
<dbReference type="Proteomes" id="UP000001880">
    <property type="component" value="Chromosome"/>
</dbReference>
<dbReference type="InterPro" id="IPR001623">
    <property type="entry name" value="DnaJ_domain"/>
</dbReference>
<dbReference type="CDD" id="cd10719">
    <property type="entry name" value="DnaJ_zf"/>
    <property type="match status" value="1"/>
</dbReference>
<keyword evidence="7 11" id="KW-0143">Chaperone</keyword>
<keyword evidence="2 11" id="KW-0479">Metal-binding</keyword>
<evidence type="ECO:0000313" key="16">
    <source>
        <dbReference type="EMBL" id="ACY18185.1"/>
    </source>
</evidence>
<evidence type="ECO:0000256" key="2">
    <source>
        <dbReference type="ARBA" id="ARBA00022723"/>
    </source>
</evidence>
<dbReference type="KEGG" id="hoh:Hoch_5708"/>
<dbReference type="NCBIfam" id="NF008035">
    <property type="entry name" value="PRK10767.1"/>
    <property type="match status" value="1"/>
</dbReference>
<feature type="domain" description="CR-type" evidence="15">
    <location>
        <begin position="126"/>
        <end position="204"/>
    </location>
</feature>
<dbReference type="Gene3D" id="2.60.260.20">
    <property type="entry name" value="Urease metallochaperone UreE, N-terminal domain"/>
    <property type="match status" value="2"/>
</dbReference>
<evidence type="ECO:0000313" key="17">
    <source>
        <dbReference type="Proteomes" id="UP000001880"/>
    </source>
</evidence>
<feature type="region of interest" description="Disordered" evidence="13">
    <location>
        <begin position="346"/>
        <end position="371"/>
    </location>
</feature>
<evidence type="ECO:0000259" key="14">
    <source>
        <dbReference type="PROSITE" id="PS50076"/>
    </source>
</evidence>
<dbReference type="STRING" id="502025.Hoch_5708"/>
<dbReference type="GO" id="GO:0051082">
    <property type="term" value="F:unfolded protein binding"/>
    <property type="evidence" value="ECO:0007669"/>
    <property type="project" value="UniProtKB-UniRule"/>
</dbReference>
<dbReference type="SUPFAM" id="SSF57938">
    <property type="entry name" value="DnaJ/Hsp40 cysteine-rich domain"/>
    <property type="match status" value="1"/>
</dbReference>
<evidence type="ECO:0000256" key="3">
    <source>
        <dbReference type="ARBA" id="ARBA00022737"/>
    </source>
</evidence>
<dbReference type="SUPFAM" id="SSF46565">
    <property type="entry name" value="Chaperone J-domain"/>
    <property type="match status" value="1"/>
</dbReference>
<reference evidence="16 17" key="1">
    <citation type="journal article" date="2010" name="Stand. Genomic Sci.">
        <title>Complete genome sequence of Haliangium ochraceum type strain (SMP-2).</title>
        <authorList>
            <consortium name="US DOE Joint Genome Institute (JGI-PGF)"/>
            <person name="Ivanova N."/>
            <person name="Daum C."/>
            <person name="Lang E."/>
            <person name="Abt B."/>
            <person name="Kopitz M."/>
            <person name="Saunders E."/>
            <person name="Lapidus A."/>
            <person name="Lucas S."/>
            <person name="Glavina Del Rio T."/>
            <person name="Nolan M."/>
            <person name="Tice H."/>
            <person name="Copeland A."/>
            <person name="Cheng J.F."/>
            <person name="Chen F."/>
            <person name="Bruce D."/>
            <person name="Goodwin L."/>
            <person name="Pitluck S."/>
            <person name="Mavromatis K."/>
            <person name="Pati A."/>
            <person name="Mikhailova N."/>
            <person name="Chen A."/>
            <person name="Palaniappan K."/>
            <person name="Land M."/>
            <person name="Hauser L."/>
            <person name="Chang Y.J."/>
            <person name="Jeffries C.D."/>
            <person name="Detter J.C."/>
            <person name="Brettin T."/>
            <person name="Rohde M."/>
            <person name="Goker M."/>
            <person name="Bristow J."/>
            <person name="Markowitz V."/>
            <person name="Eisen J.A."/>
            <person name="Hugenholtz P."/>
            <person name="Kyrpides N.C."/>
            <person name="Klenk H.P."/>
        </authorList>
    </citation>
    <scope>NUCLEOTIDE SEQUENCE [LARGE SCALE GENOMIC DNA]</scope>
    <source>
        <strain evidence="17">DSM 14365 / CIP 107738 / JCM 11303 / AJ 13395 / SMP-2</strain>
    </source>
</reference>
<evidence type="ECO:0000256" key="10">
    <source>
        <dbReference type="ARBA" id="ARBA00067609"/>
    </source>
</evidence>
<keyword evidence="17" id="KW-1185">Reference proteome</keyword>
<evidence type="ECO:0000256" key="1">
    <source>
        <dbReference type="ARBA" id="ARBA00022705"/>
    </source>
</evidence>
<dbReference type="InterPro" id="IPR012724">
    <property type="entry name" value="DnaJ"/>
</dbReference>
<keyword evidence="11" id="KW-0963">Cytoplasm</keyword>
<organism evidence="16 17">
    <name type="scientific">Haliangium ochraceum (strain DSM 14365 / JCM 11303 / SMP-2)</name>
    <dbReference type="NCBI Taxonomy" id="502025"/>
    <lineage>
        <taxon>Bacteria</taxon>
        <taxon>Pseudomonadati</taxon>
        <taxon>Myxococcota</taxon>
        <taxon>Polyangia</taxon>
        <taxon>Haliangiales</taxon>
        <taxon>Kofleriaceae</taxon>
        <taxon>Haliangium</taxon>
    </lineage>
</organism>
<dbReference type="InterPro" id="IPR036410">
    <property type="entry name" value="HSP_DnaJ_Cys-rich_dom_sf"/>
</dbReference>
<proteinExistence type="inferred from homology"/>
<dbReference type="GO" id="GO:0042026">
    <property type="term" value="P:protein refolding"/>
    <property type="evidence" value="ECO:0007669"/>
    <property type="project" value="TreeGrafter"/>
</dbReference>
<protein>
    <recommendedName>
        <fullName evidence="10 11">Chaperone protein DnaJ</fullName>
    </recommendedName>
</protein>
<keyword evidence="3 11" id="KW-0677">Repeat</keyword>
<dbReference type="GO" id="GO:0031072">
    <property type="term" value="F:heat shock protein binding"/>
    <property type="evidence" value="ECO:0007669"/>
    <property type="project" value="InterPro"/>
</dbReference>
<dbReference type="GO" id="GO:0005737">
    <property type="term" value="C:cytoplasm"/>
    <property type="evidence" value="ECO:0007669"/>
    <property type="project" value="UniProtKB-SubCell"/>
</dbReference>
<evidence type="ECO:0000256" key="9">
    <source>
        <dbReference type="ARBA" id="ARBA00061004"/>
    </source>
</evidence>
<dbReference type="FunFam" id="1.10.287.110:FF:000034">
    <property type="entry name" value="Chaperone protein DnaJ"/>
    <property type="match status" value="1"/>
</dbReference>
<dbReference type="Gene3D" id="2.10.230.10">
    <property type="entry name" value="Heat shock protein DnaJ, cysteine-rich domain"/>
    <property type="match status" value="1"/>
</dbReference>
<dbReference type="GO" id="GO:0006260">
    <property type="term" value="P:DNA replication"/>
    <property type="evidence" value="ECO:0007669"/>
    <property type="project" value="UniProtKB-KW"/>
</dbReference>
<name>D0LH40_HALO1</name>
<keyword evidence="1 11" id="KW-0235">DNA replication</keyword>
<dbReference type="Gene3D" id="1.10.287.110">
    <property type="entry name" value="DnaJ domain"/>
    <property type="match status" value="1"/>
</dbReference>
<evidence type="ECO:0000256" key="13">
    <source>
        <dbReference type="SAM" id="MobiDB-lite"/>
    </source>
</evidence>
<dbReference type="CDD" id="cd10747">
    <property type="entry name" value="DnaJ_C"/>
    <property type="match status" value="1"/>
</dbReference>
<dbReference type="AlphaFoldDB" id="D0LH40"/>
<comment type="subunit">
    <text evidence="11">Homodimer.</text>
</comment>
<dbReference type="PANTHER" id="PTHR43096">
    <property type="entry name" value="DNAJ HOMOLOG 1, MITOCHONDRIAL-RELATED"/>
    <property type="match status" value="1"/>
</dbReference>
<dbReference type="EMBL" id="CP001804">
    <property type="protein sequence ID" value="ACY18185.1"/>
    <property type="molecule type" value="Genomic_DNA"/>
</dbReference>
<dbReference type="GO" id="GO:0009408">
    <property type="term" value="P:response to heat"/>
    <property type="evidence" value="ECO:0007669"/>
    <property type="project" value="InterPro"/>
</dbReference>
<feature type="binding site" evidence="11">
    <location>
        <position position="142"/>
    </location>
    <ligand>
        <name>Zn(2+)</name>
        <dbReference type="ChEBI" id="CHEBI:29105"/>
        <label>1</label>
    </ligand>
</feature>
<feature type="region of interest" description="Disordered" evidence="13">
    <location>
        <begin position="296"/>
        <end position="317"/>
    </location>
</feature>
<keyword evidence="4 11" id="KW-0863">Zinc-finger</keyword>
<dbReference type="HAMAP" id="MF_01152">
    <property type="entry name" value="DnaJ"/>
    <property type="match status" value="1"/>
</dbReference>
<comment type="similarity">
    <text evidence="9 11">Belongs to the DnaJ family.</text>
</comment>
<dbReference type="InterPro" id="IPR018253">
    <property type="entry name" value="DnaJ_domain_CS"/>
</dbReference>
<evidence type="ECO:0000256" key="5">
    <source>
        <dbReference type="ARBA" id="ARBA00022833"/>
    </source>
</evidence>
<dbReference type="Pfam" id="PF00226">
    <property type="entry name" value="DnaJ"/>
    <property type="match status" value="1"/>
</dbReference>
<dbReference type="eggNOG" id="COG0484">
    <property type="taxonomic scope" value="Bacteria"/>
</dbReference>
<evidence type="ECO:0000256" key="4">
    <source>
        <dbReference type="ARBA" id="ARBA00022771"/>
    </source>
</evidence>
<feature type="compositionally biased region" description="Low complexity" evidence="13">
    <location>
        <begin position="354"/>
        <end position="365"/>
    </location>
</feature>
<dbReference type="PROSITE" id="PS51188">
    <property type="entry name" value="ZF_CR"/>
    <property type="match status" value="1"/>
</dbReference>
<dbReference type="SMART" id="SM00271">
    <property type="entry name" value="DnaJ"/>
    <property type="match status" value="1"/>
</dbReference>